<feature type="region of interest" description="Disordered" evidence="5">
    <location>
        <begin position="292"/>
        <end position="324"/>
    </location>
</feature>
<proteinExistence type="inferred from homology"/>
<evidence type="ECO:0000313" key="6">
    <source>
        <dbReference type="EMBL" id="KAF2672359.1"/>
    </source>
</evidence>
<dbReference type="InterPro" id="IPR005522">
    <property type="entry name" value="IPK"/>
</dbReference>
<dbReference type="Gene3D" id="3.30.470.160">
    <property type="entry name" value="Inositol polyphosphate kinase"/>
    <property type="match status" value="1"/>
</dbReference>
<keyword evidence="7" id="KW-1185">Reference proteome</keyword>
<organism evidence="6 7">
    <name type="scientific">Microthyrium microscopicum</name>
    <dbReference type="NCBI Taxonomy" id="703497"/>
    <lineage>
        <taxon>Eukaryota</taxon>
        <taxon>Fungi</taxon>
        <taxon>Dikarya</taxon>
        <taxon>Ascomycota</taxon>
        <taxon>Pezizomycotina</taxon>
        <taxon>Dothideomycetes</taxon>
        <taxon>Dothideomycetes incertae sedis</taxon>
        <taxon>Microthyriales</taxon>
        <taxon>Microthyriaceae</taxon>
        <taxon>Microthyrium</taxon>
    </lineage>
</organism>
<sequence>MALHNIDPTTLISYTNAVAGHDGTLSDPSGLLFVKPCTAEEIAFYETANASYSDLVAFMPTYMGTLTLSNPTEAELQALASQANGAQTDNVQPRIQMLPSNHAAAVVGSHIKGKKLVTDQHVVLGNLSSGFAHPNILDLKLGSRLWDEDAPAAKRARLDAVSAASTSSSLGFRIAGMRVWQGAGDLPLKQDVVTRDLAHLQSDEDGSFLVYNKMFGRSLTLDTVSTGIRDFLLVPCAGIQKEHALALLSAFEDGLCQLVSVLENMETRMYSASVLLVYEGDGKVFDEKFRRTQEEEQMNGKDSAVDGLEGAIGTNGVNGAVDGTVMEDGEYDQEDDDEGEDEDEDKNRLLTVKLIDFAHASFVPGQGPDENVLHGLRSIIKILGQLQEELDSDVDRN</sequence>
<evidence type="ECO:0000313" key="7">
    <source>
        <dbReference type="Proteomes" id="UP000799302"/>
    </source>
</evidence>
<evidence type="ECO:0000256" key="4">
    <source>
        <dbReference type="RuleBase" id="RU363090"/>
    </source>
</evidence>
<gene>
    <name evidence="6" type="ORF">BT63DRAFT_398662</name>
</gene>
<dbReference type="Proteomes" id="UP000799302">
    <property type="component" value="Unassembled WGS sequence"/>
</dbReference>
<dbReference type="AlphaFoldDB" id="A0A6A6UJE9"/>
<dbReference type="OrthoDB" id="338650at2759"/>
<dbReference type="EC" id="2.7.-.-" evidence="4"/>
<evidence type="ECO:0000256" key="3">
    <source>
        <dbReference type="ARBA" id="ARBA00022777"/>
    </source>
</evidence>
<protein>
    <recommendedName>
        <fullName evidence="4">Kinase</fullName>
        <ecNumber evidence="4">2.7.-.-</ecNumber>
    </recommendedName>
</protein>
<comment type="similarity">
    <text evidence="1 4">Belongs to the inositol phosphokinase (IPK) family.</text>
</comment>
<dbReference type="PANTHER" id="PTHR12400:SF103">
    <property type="entry name" value="INOSITOL POLYPHOSPHATE MULTIKINASE"/>
    <property type="match status" value="1"/>
</dbReference>
<dbReference type="GO" id="GO:0008440">
    <property type="term" value="F:inositol-1,4,5-trisphosphate 3-kinase activity"/>
    <property type="evidence" value="ECO:0007669"/>
    <property type="project" value="TreeGrafter"/>
</dbReference>
<dbReference type="InterPro" id="IPR038286">
    <property type="entry name" value="IPK_sf"/>
</dbReference>
<keyword evidence="3 4" id="KW-0418">Kinase</keyword>
<dbReference type="Pfam" id="PF03770">
    <property type="entry name" value="IPK"/>
    <property type="match status" value="1"/>
</dbReference>
<dbReference type="GO" id="GO:0005737">
    <property type="term" value="C:cytoplasm"/>
    <property type="evidence" value="ECO:0007669"/>
    <property type="project" value="TreeGrafter"/>
</dbReference>
<accession>A0A6A6UJE9</accession>
<evidence type="ECO:0000256" key="1">
    <source>
        <dbReference type="ARBA" id="ARBA00007374"/>
    </source>
</evidence>
<evidence type="ECO:0000256" key="2">
    <source>
        <dbReference type="ARBA" id="ARBA00022679"/>
    </source>
</evidence>
<dbReference type="SUPFAM" id="SSF56104">
    <property type="entry name" value="SAICAR synthase-like"/>
    <property type="match status" value="1"/>
</dbReference>
<keyword evidence="2 4" id="KW-0808">Transferase</keyword>
<name>A0A6A6UJE9_9PEZI</name>
<dbReference type="GO" id="GO:0000824">
    <property type="term" value="F:inositol-1,4,5,6-tetrakisphosphate 3-kinase activity"/>
    <property type="evidence" value="ECO:0007669"/>
    <property type="project" value="TreeGrafter"/>
</dbReference>
<reference evidence="6" key="1">
    <citation type="journal article" date="2020" name="Stud. Mycol.">
        <title>101 Dothideomycetes genomes: a test case for predicting lifestyles and emergence of pathogens.</title>
        <authorList>
            <person name="Haridas S."/>
            <person name="Albert R."/>
            <person name="Binder M."/>
            <person name="Bloem J."/>
            <person name="Labutti K."/>
            <person name="Salamov A."/>
            <person name="Andreopoulos B."/>
            <person name="Baker S."/>
            <person name="Barry K."/>
            <person name="Bills G."/>
            <person name="Bluhm B."/>
            <person name="Cannon C."/>
            <person name="Castanera R."/>
            <person name="Culley D."/>
            <person name="Daum C."/>
            <person name="Ezra D."/>
            <person name="Gonzalez J."/>
            <person name="Henrissat B."/>
            <person name="Kuo A."/>
            <person name="Liang C."/>
            <person name="Lipzen A."/>
            <person name="Lutzoni F."/>
            <person name="Magnuson J."/>
            <person name="Mondo S."/>
            <person name="Nolan M."/>
            <person name="Ohm R."/>
            <person name="Pangilinan J."/>
            <person name="Park H.-J."/>
            <person name="Ramirez L."/>
            <person name="Alfaro M."/>
            <person name="Sun H."/>
            <person name="Tritt A."/>
            <person name="Yoshinaga Y."/>
            <person name="Zwiers L.-H."/>
            <person name="Turgeon B."/>
            <person name="Goodwin S."/>
            <person name="Spatafora J."/>
            <person name="Crous P."/>
            <person name="Grigoriev I."/>
        </authorList>
    </citation>
    <scope>NUCLEOTIDE SEQUENCE</scope>
    <source>
        <strain evidence="6">CBS 115976</strain>
    </source>
</reference>
<dbReference type="GO" id="GO:0046854">
    <property type="term" value="P:phosphatidylinositol phosphate biosynthetic process"/>
    <property type="evidence" value="ECO:0007669"/>
    <property type="project" value="TreeGrafter"/>
</dbReference>
<dbReference type="EMBL" id="MU004232">
    <property type="protein sequence ID" value="KAF2672359.1"/>
    <property type="molecule type" value="Genomic_DNA"/>
</dbReference>
<evidence type="ECO:0000256" key="5">
    <source>
        <dbReference type="SAM" id="MobiDB-lite"/>
    </source>
</evidence>
<dbReference type="GO" id="GO:0032958">
    <property type="term" value="P:inositol phosphate biosynthetic process"/>
    <property type="evidence" value="ECO:0007669"/>
    <property type="project" value="InterPro"/>
</dbReference>
<dbReference type="GO" id="GO:0005634">
    <property type="term" value="C:nucleus"/>
    <property type="evidence" value="ECO:0007669"/>
    <property type="project" value="TreeGrafter"/>
</dbReference>
<dbReference type="PANTHER" id="PTHR12400">
    <property type="entry name" value="INOSITOL POLYPHOSPHATE KINASE"/>
    <property type="match status" value="1"/>
</dbReference>